<gene>
    <name evidence="2" type="ORF">PSU4_41080</name>
</gene>
<evidence type="ECO:0008006" key="4">
    <source>
        <dbReference type="Google" id="ProtNLM"/>
    </source>
</evidence>
<keyword evidence="3" id="KW-1185">Reference proteome</keyword>
<dbReference type="OrthoDB" id="3381577at2"/>
<dbReference type="EMBL" id="BJVJ01000046">
    <property type="protein sequence ID" value="GEL25154.1"/>
    <property type="molecule type" value="Genomic_DNA"/>
</dbReference>
<comment type="caution">
    <text evidence="2">The sequence shown here is derived from an EMBL/GenBank/DDBJ whole genome shotgun (WGS) entry which is preliminary data.</text>
</comment>
<protein>
    <recommendedName>
        <fullName evidence="4">ATP/GTP-binding protein</fullName>
    </recommendedName>
</protein>
<evidence type="ECO:0000313" key="2">
    <source>
        <dbReference type="EMBL" id="GEL25154.1"/>
    </source>
</evidence>
<organism evidence="2 3">
    <name type="scientific">Pseudonocardia sulfidoxydans NBRC 16205</name>
    <dbReference type="NCBI Taxonomy" id="1223511"/>
    <lineage>
        <taxon>Bacteria</taxon>
        <taxon>Bacillati</taxon>
        <taxon>Actinomycetota</taxon>
        <taxon>Actinomycetes</taxon>
        <taxon>Pseudonocardiales</taxon>
        <taxon>Pseudonocardiaceae</taxon>
        <taxon>Pseudonocardia</taxon>
    </lineage>
</organism>
<accession>A0A511DMY4</accession>
<evidence type="ECO:0000256" key="1">
    <source>
        <dbReference type="SAM" id="MobiDB-lite"/>
    </source>
</evidence>
<name>A0A511DMY4_9PSEU</name>
<proteinExistence type="predicted"/>
<feature type="region of interest" description="Disordered" evidence="1">
    <location>
        <begin position="1"/>
        <end position="49"/>
    </location>
</feature>
<evidence type="ECO:0000313" key="3">
    <source>
        <dbReference type="Proteomes" id="UP000321685"/>
    </source>
</evidence>
<sequence length="105" mass="11685">MPRANRPRRAASSASSKWAAPHRPLGSAALSRTESGTDGDWHVRHIPGGASVKDYRCPGCDQTLPSGTPHVVTWPAGEYGSVGERRHWHLPCWNARDRRRPGRRR</sequence>
<dbReference type="Proteomes" id="UP000321685">
    <property type="component" value="Unassembled WGS sequence"/>
</dbReference>
<feature type="compositionally biased region" description="Low complexity" evidence="1">
    <location>
        <begin position="10"/>
        <end position="21"/>
    </location>
</feature>
<dbReference type="AlphaFoldDB" id="A0A511DMY4"/>
<reference evidence="2 3" key="1">
    <citation type="submission" date="2019-07" db="EMBL/GenBank/DDBJ databases">
        <title>Whole genome shotgun sequence of Pseudonocardia sulfidoxydans NBRC 16205.</title>
        <authorList>
            <person name="Hosoyama A."/>
            <person name="Uohara A."/>
            <person name="Ohji S."/>
            <person name="Ichikawa N."/>
        </authorList>
    </citation>
    <scope>NUCLEOTIDE SEQUENCE [LARGE SCALE GENOMIC DNA]</scope>
    <source>
        <strain evidence="2 3">NBRC 16205</strain>
    </source>
</reference>
<dbReference type="RefSeq" id="WP_147110807.1">
    <property type="nucleotide sequence ID" value="NZ_BJVJ01000046.1"/>
</dbReference>